<comment type="caution">
    <text evidence="2">The sequence shown here is derived from an EMBL/GenBank/DDBJ whole genome shotgun (WGS) entry which is preliminary data.</text>
</comment>
<proteinExistence type="predicted"/>
<keyword evidence="1" id="KW-0812">Transmembrane</keyword>
<keyword evidence="1" id="KW-1133">Transmembrane helix</keyword>
<reference evidence="2" key="1">
    <citation type="submission" date="2020-12" db="EMBL/GenBank/DDBJ databases">
        <title>Vagococcus allomyrinae sp. nov. and Enterococcus lavae sp. nov., isolated from the larvae of Allomyrina dichotoma.</title>
        <authorList>
            <person name="Lee S.D."/>
        </authorList>
    </citation>
    <scope>NUCLEOTIDE SEQUENCE</scope>
    <source>
        <strain evidence="2">BWB3-3</strain>
    </source>
</reference>
<organism evidence="2 3">
    <name type="scientific">Vagococcus allomyrinae</name>
    <dbReference type="NCBI Taxonomy" id="2794353"/>
    <lineage>
        <taxon>Bacteria</taxon>
        <taxon>Bacillati</taxon>
        <taxon>Bacillota</taxon>
        <taxon>Bacilli</taxon>
        <taxon>Lactobacillales</taxon>
        <taxon>Enterococcaceae</taxon>
        <taxon>Vagococcus</taxon>
    </lineage>
</organism>
<feature type="transmembrane region" description="Helical" evidence="1">
    <location>
        <begin position="102"/>
        <end position="122"/>
    </location>
</feature>
<evidence type="ECO:0000313" key="3">
    <source>
        <dbReference type="Proteomes" id="UP000674938"/>
    </source>
</evidence>
<protein>
    <submittedName>
        <fullName evidence="2">Uncharacterized protein</fullName>
    </submittedName>
</protein>
<name>A0A940PBR8_9ENTE</name>
<gene>
    <name evidence="2" type="ORF">I6N95_06020</name>
</gene>
<dbReference type="RefSeq" id="WP_209525637.1">
    <property type="nucleotide sequence ID" value="NZ_JAEEGA010000003.1"/>
</dbReference>
<keyword evidence="1" id="KW-0472">Membrane</keyword>
<dbReference type="AlphaFoldDB" id="A0A940PBR8"/>
<accession>A0A940PBR8</accession>
<evidence type="ECO:0000256" key="1">
    <source>
        <dbReference type="SAM" id="Phobius"/>
    </source>
</evidence>
<feature type="transmembrane region" description="Helical" evidence="1">
    <location>
        <begin position="75"/>
        <end position="96"/>
    </location>
</feature>
<evidence type="ECO:0000313" key="2">
    <source>
        <dbReference type="EMBL" id="MBP1040551.1"/>
    </source>
</evidence>
<dbReference type="Proteomes" id="UP000674938">
    <property type="component" value="Unassembled WGS sequence"/>
</dbReference>
<keyword evidence="3" id="KW-1185">Reference proteome</keyword>
<sequence length="161" mass="19007">MERKKYRKLREYKEYKYVGFCLIFTSAFILLQANSIEYFFTNMSYFQRIVLSVFIGTILLQLFKWLKSEMDRNVHIIIFSALLIILFSLNVTALFFINTLSINLFAIIFDLMIVQTFLSIMLEKIEKHWKNYQKETKDKTEVLSTAIAILAAVVSLIALFK</sequence>
<feature type="transmembrane region" description="Helical" evidence="1">
    <location>
        <begin position="45"/>
        <end position="63"/>
    </location>
</feature>
<dbReference type="EMBL" id="JAEEGA010000003">
    <property type="protein sequence ID" value="MBP1040551.1"/>
    <property type="molecule type" value="Genomic_DNA"/>
</dbReference>
<feature type="transmembrane region" description="Helical" evidence="1">
    <location>
        <begin position="142"/>
        <end position="160"/>
    </location>
</feature>